<dbReference type="Proteomes" id="UP000325395">
    <property type="component" value="Unassembled WGS sequence"/>
</dbReference>
<dbReference type="PANTHER" id="PTHR11825:SF69">
    <property type="entry name" value="BRANCHED-CHAIN-AMINO-ACID AMINOTRANSFERASE"/>
    <property type="match status" value="1"/>
</dbReference>
<dbReference type="InterPro" id="IPR005786">
    <property type="entry name" value="B_amino_transII"/>
</dbReference>
<keyword evidence="4" id="KW-0032">Aminotransferase</keyword>
<proteinExistence type="inferred from homology"/>
<reference evidence="4 5" key="1">
    <citation type="submission" date="2019-04" db="EMBL/GenBank/DDBJ databases">
        <authorList>
            <consortium name="DOE Joint Genome Institute"/>
            <person name="Mondo S."/>
            <person name="Kjaerbolling I."/>
            <person name="Vesth T."/>
            <person name="Frisvad J.C."/>
            <person name="Nybo J.L."/>
            <person name="Theobald S."/>
            <person name="Kildgaard S."/>
            <person name="Isbrandt T."/>
            <person name="Kuo A."/>
            <person name="Sato A."/>
            <person name="Lyhne E.K."/>
            <person name="Kogle M.E."/>
            <person name="Wiebenga A."/>
            <person name="Kun R.S."/>
            <person name="Lubbers R.J."/>
            <person name="Makela M.R."/>
            <person name="Barry K."/>
            <person name="Chovatia M."/>
            <person name="Clum A."/>
            <person name="Daum C."/>
            <person name="Haridas S."/>
            <person name="He G."/>
            <person name="LaButti K."/>
            <person name="Lipzen A."/>
            <person name="Riley R."/>
            <person name="Salamov A."/>
            <person name="Simmons B.A."/>
            <person name="Magnuson J.K."/>
            <person name="Henrissat B."/>
            <person name="Mortensen U.H."/>
            <person name="Larsen T.O."/>
            <person name="Devries R.P."/>
            <person name="Grigoriev I.V."/>
            <person name="Machida M."/>
            <person name="Baker S.E."/>
            <person name="Andersen M.R."/>
            <person name="Cantor M.N."/>
            <person name="Hua S.X."/>
        </authorList>
    </citation>
    <scope>NUCLEOTIDE SEQUENCE [LARGE SCALE GENOMIC DNA]</scope>
    <source>
        <strain evidence="4 5">CBS 117616</strain>
    </source>
</reference>
<dbReference type="EMBL" id="ML735901">
    <property type="protein sequence ID" value="KAE8410952.1"/>
    <property type="molecule type" value="Genomic_DNA"/>
</dbReference>
<comment type="similarity">
    <text evidence="2">Belongs to the class-IV pyridoxal-phosphate-dependent aminotransferase family.</text>
</comment>
<organism evidence="4 5">
    <name type="scientific">Aspergillus pseudocaelatus</name>
    <dbReference type="NCBI Taxonomy" id="1825620"/>
    <lineage>
        <taxon>Eukaryota</taxon>
        <taxon>Fungi</taxon>
        <taxon>Dikarya</taxon>
        <taxon>Ascomycota</taxon>
        <taxon>Pezizomycotina</taxon>
        <taxon>Eurotiomycetes</taxon>
        <taxon>Eurotiomycetidae</taxon>
        <taxon>Eurotiales</taxon>
        <taxon>Aspergillaceae</taxon>
        <taxon>Aspergillus</taxon>
        <taxon>Aspergillus subgen. Circumdati</taxon>
    </lineage>
</organism>
<dbReference type="Pfam" id="PF01063">
    <property type="entry name" value="Aminotran_4"/>
    <property type="match status" value="1"/>
</dbReference>
<keyword evidence="4" id="KW-0808">Transferase</keyword>
<dbReference type="SUPFAM" id="SSF56752">
    <property type="entry name" value="D-aminoacid aminotransferase-like PLP-dependent enzymes"/>
    <property type="match status" value="1"/>
</dbReference>
<evidence type="ECO:0000256" key="2">
    <source>
        <dbReference type="ARBA" id="ARBA00009320"/>
    </source>
</evidence>
<gene>
    <name evidence="4" type="ORF">BDV36DRAFT_302287</name>
</gene>
<dbReference type="Gene3D" id="3.20.10.10">
    <property type="entry name" value="D-amino Acid Aminotransferase, subunit A, domain 2"/>
    <property type="match status" value="1"/>
</dbReference>
<sequence length="193" mass="21495">MFYIILGYMPPVDMVPGGMNLLTSPDNMVQSWTGGFGYAKVGANYGPSVLASQAASREGFHQTLWLYGEDGECTEAGGSNFFVLILDGITRRRCLELAKERFNDLLITERMFTIQEFIEAAAEGRLLESFSAATAWFITSVSHIRHGGQDIKIPMGTDGNMGEVTCKIKTWFGYIMYGRMKHPWAVVVAEDQR</sequence>
<evidence type="ECO:0000256" key="1">
    <source>
        <dbReference type="ARBA" id="ARBA00001933"/>
    </source>
</evidence>
<dbReference type="PANTHER" id="PTHR11825">
    <property type="entry name" value="SUBGROUP IIII AMINOTRANSFERASE"/>
    <property type="match status" value="1"/>
</dbReference>
<name>A0ABQ6W1D5_9EURO</name>
<dbReference type="GO" id="GO:0008483">
    <property type="term" value="F:transaminase activity"/>
    <property type="evidence" value="ECO:0007669"/>
    <property type="project" value="UniProtKB-KW"/>
</dbReference>
<evidence type="ECO:0000313" key="5">
    <source>
        <dbReference type="Proteomes" id="UP000325395"/>
    </source>
</evidence>
<evidence type="ECO:0000313" key="4">
    <source>
        <dbReference type="EMBL" id="KAE8410952.1"/>
    </source>
</evidence>
<keyword evidence="3" id="KW-0663">Pyridoxal phosphate</keyword>
<dbReference type="InterPro" id="IPR001544">
    <property type="entry name" value="Aminotrans_IV"/>
</dbReference>
<dbReference type="InterPro" id="IPR043132">
    <property type="entry name" value="BCAT-like_C"/>
</dbReference>
<keyword evidence="5" id="KW-1185">Reference proteome</keyword>
<dbReference type="InterPro" id="IPR036038">
    <property type="entry name" value="Aminotransferase-like"/>
</dbReference>
<accession>A0ABQ6W1D5</accession>
<comment type="cofactor">
    <cofactor evidence="1">
        <name>pyridoxal 5'-phosphate</name>
        <dbReference type="ChEBI" id="CHEBI:597326"/>
    </cofactor>
</comment>
<protein>
    <submittedName>
        <fullName evidence="4">Aminotransferase</fullName>
    </submittedName>
</protein>
<evidence type="ECO:0000256" key="3">
    <source>
        <dbReference type="ARBA" id="ARBA00022898"/>
    </source>
</evidence>